<protein>
    <recommendedName>
        <fullName evidence="3">Bacterial repeat domain-containing protein</fullName>
    </recommendedName>
</protein>
<reference evidence="4" key="1">
    <citation type="submission" date="2020-10" db="EMBL/GenBank/DDBJ databases">
        <authorList>
            <person name="Gilroy R."/>
        </authorList>
    </citation>
    <scope>NUCLEOTIDE SEQUENCE</scope>
    <source>
        <strain evidence="4">ChiGjej3B3-7149</strain>
    </source>
</reference>
<evidence type="ECO:0000313" key="5">
    <source>
        <dbReference type="Proteomes" id="UP000824238"/>
    </source>
</evidence>
<gene>
    <name evidence="4" type="ORF">IAD36_08425</name>
</gene>
<keyword evidence="2" id="KW-0472">Membrane</keyword>
<keyword evidence="2" id="KW-0812">Transmembrane</keyword>
<feature type="region of interest" description="Disordered" evidence="1">
    <location>
        <begin position="71"/>
        <end position="104"/>
    </location>
</feature>
<proteinExistence type="predicted"/>
<evidence type="ECO:0000313" key="4">
    <source>
        <dbReference type="EMBL" id="HIR55601.1"/>
    </source>
</evidence>
<sequence>MKEDNRKNNAPPPKREREAPRPPRREEYEAPPKTRTWGFIVGAVLLLAILTVVLCIMGGVFDFNKGASETDAPAAETQAPQENTEPPAENTPTPSPTPPEESEAPEIHTVNAIAGNGGSISPSGIVEVEDGGSVTFTITADPGYVLSELKVDGYTAELTDSFTFPNVTGEHTIYAIFREEVVETPPPTPTETPVETEDPFWPYITLPPEIDGDEFVTDQPAYPDNSFPSDFFPG</sequence>
<organism evidence="4 5">
    <name type="scientific">Candidatus Scatomorpha intestinigallinarum</name>
    <dbReference type="NCBI Taxonomy" id="2840923"/>
    <lineage>
        <taxon>Bacteria</taxon>
        <taxon>Bacillati</taxon>
        <taxon>Bacillota</taxon>
        <taxon>Clostridia</taxon>
        <taxon>Eubacteriales</taxon>
        <taxon>Candidatus Scatomorpha</taxon>
    </lineage>
</organism>
<feature type="compositionally biased region" description="Low complexity" evidence="1">
    <location>
        <begin position="78"/>
        <end position="92"/>
    </location>
</feature>
<feature type="region of interest" description="Disordered" evidence="1">
    <location>
        <begin position="1"/>
        <end position="30"/>
    </location>
</feature>
<accession>A0A9D1DMK3</accession>
<comment type="caution">
    <text evidence="4">The sequence shown here is derived from an EMBL/GenBank/DDBJ whole genome shotgun (WGS) entry which is preliminary data.</text>
</comment>
<feature type="domain" description="Bacterial repeat" evidence="3">
    <location>
        <begin position="109"/>
        <end position="178"/>
    </location>
</feature>
<reference evidence="4" key="2">
    <citation type="journal article" date="2021" name="PeerJ">
        <title>Extensive microbial diversity within the chicken gut microbiome revealed by metagenomics and culture.</title>
        <authorList>
            <person name="Gilroy R."/>
            <person name="Ravi A."/>
            <person name="Getino M."/>
            <person name="Pursley I."/>
            <person name="Horton D.L."/>
            <person name="Alikhan N.F."/>
            <person name="Baker D."/>
            <person name="Gharbi K."/>
            <person name="Hall N."/>
            <person name="Watson M."/>
            <person name="Adriaenssens E.M."/>
            <person name="Foster-Nyarko E."/>
            <person name="Jarju S."/>
            <person name="Secka A."/>
            <person name="Antonio M."/>
            <person name="Oren A."/>
            <person name="Chaudhuri R.R."/>
            <person name="La Ragione R."/>
            <person name="Hildebrand F."/>
            <person name="Pallen M.J."/>
        </authorList>
    </citation>
    <scope>NUCLEOTIDE SEQUENCE</scope>
    <source>
        <strain evidence="4">ChiGjej3B3-7149</strain>
    </source>
</reference>
<keyword evidence="2" id="KW-1133">Transmembrane helix</keyword>
<dbReference type="EMBL" id="DVHH01000199">
    <property type="protein sequence ID" value="HIR55601.1"/>
    <property type="molecule type" value="Genomic_DNA"/>
</dbReference>
<feature type="transmembrane region" description="Helical" evidence="2">
    <location>
        <begin position="37"/>
        <end position="61"/>
    </location>
</feature>
<dbReference type="Pfam" id="PF18998">
    <property type="entry name" value="Flg_new_2"/>
    <property type="match status" value="1"/>
</dbReference>
<evidence type="ECO:0000259" key="3">
    <source>
        <dbReference type="Pfam" id="PF18998"/>
    </source>
</evidence>
<dbReference type="AlphaFoldDB" id="A0A9D1DMK3"/>
<dbReference type="Proteomes" id="UP000824238">
    <property type="component" value="Unassembled WGS sequence"/>
</dbReference>
<evidence type="ECO:0000256" key="2">
    <source>
        <dbReference type="SAM" id="Phobius"/>
    </source>
</evidence>
<evidence type="ECO:0000256" key="1">
    <source>
        <dbReference type="SAM" id="MobiDB-lite"/>
    </source>
</evidence>
<dbReference type="InterPro" id="IPR044060">
    <property type="entry name" value="Bacterial_rp_domain"/>
</dbReference>
<name>A0A9D1DMK3_9FIRM</name>